<dbReference type="PANTHER" id="PTHR42109">
    <property type="entry name" value="UNPLACED GENOMIC SCAFFOLD UM_SCAF_CONTIG_1.265, WHOLE GENOME SHOTGUN SEQUENCE"/>
    <property type="match status" value="1"/>
</dbReference>
<evidence type="ECO:0000313" key="4">
    <source>
        <dbReference type="Proteomes" id="UP001610446"/>
    </source>
</evidence>
<feature type="domain" description="DUF7702" evidence="2">
    <location>
        <begin position="7"/>
        <end position="247"/>
    </location>
</feature>
<dbReference type="Proteomes" id="UP001610446">
    <property type="component" value="Unassembled WGS sequence"/>
</dbReference>
<keyword evidence="1" id="KW-0812">Transmembrane</keyword>
<dbReference type="InterPro" id="IPR056119">
    <property type="entry name" value="DUF7702"/>
</dbReference>
<accession>A0ABR4IBZ1</accession>
<feature type="transmembrane region" description="Helical" evidence="1">
    <location>
        <begin position="191"/>
        <end position="213"/>
    </location>
</feature>
<reference evidence="3 4" key="1">
    <citation type="submission" date="2024-07" db="EMBL/GenBank/DDBJ databases">
        <title>Section-level genome sequencing and comparative genomics of Aspergillus sections Usti and Cavernicolus.</title>
        <authorList>
            <consortium name="Lawrence Berkeley National Laboratory"/>
            <person name="Nybo J.L."/>
            <person name="Vesth T.C."/>
            <person name="Theobald S."/>
            <person name="Frisvad J.C."/>
            <person name="Larsen T.O."/>
            <person name="Kjaerboelling I."/>
            <person name="Rothschild-Mancinelli K."/>
            <person name="Lyhne E.K."/>
            <person name="Kogle M.E."/>
            <person name="Barry K."/>
            <person name="Clum A."/>
            <person name="Na H."/>
            <person name="Ledsgaard L."/>
            <person name="Lin J."/>
            <person name="Lipzen A."/>
            <person name="Kuo A."/>
            <person name="Riley R."/>
            <person name="Mondo S."/>
            <person name="Labutti K."/>
            <person name="Haridas S."/>
            <person name="Pangalinan J."/>
            <person name="Salamov A.A."/>
            <person name="Simmons B.A."/>
            <person name="Magnuson J.K."/>
            <person name="Chen J."/>
            <person name="Drula E."/>
            <person name="Henrissat B."/>
            <person name="Wiebenga A."/>
            <person name="Lubbers R.J."/>
            <person name="Gomes A.C."/>
            <person name="Makela M.R."/>
            <person name="Stajich J."/>
            <person name="Grigoriev I.V."/>
            <person name="Mortensen U.H."/>
            <person name="De Vries R.P."/>
            <person name="Baker S.E."/>
            <person name="Andersen M.R."/>
        </authorList>
    </citation>
    <scope>NUCLEOTIDE SEQUENCE [LARGE SCALE GENOMIC DNA]</scope>
    <source>
        <strain evidence="3 4">CBS 123904</strain>
    </source>
</reference>
<feature type="transmembrane region" description="Helical" evidence="1">
    <location>
        <begin position="157"/>
        <end position="179"/>
    </location>
</feature>
<feature type="transmembrane region" description="Helical" evidence="1">
    <location>
        <begin position="53"/>
        <end position="76"/>
    </location>
</feature>
<dbReference type="PANTHER" id="PTHR42109:SF2">
    <property type="entry name" value="INTEGRAL MEMBRANE PROTEIN"/>
    <property type="match status" value="1"/>
</dbReference>
<keyword evidence="1" id="KW-1133">Transmembrane helix</keyword>
<keyword evidence="4" id="KW-1185">Reference proteome</keyword>
<sequence>MTIEILEEKHDLAIAGLAIFSAIHIVQFVTRFIQERRYWHHSRCRSIGWCFTYSWWGMIGMWAQFRIASSVLMISYRDPPKPILIAETVLQGIGLSFLIFEVSLVLLRSGQSGRTGPGNSRHPTDLRFTLHFFRFPTIISIVLILVGRTIGIRACTIVGIVTFILAFALVWCVVLGMAVRSKKFLSATGYRAVLVILASLPFLTIRVVLFLLAEDDPRKYNGVIGGVKTVVGARVWVEIIAAMVMIVARTVAEPLWMALPETTLF</sequence>
<dbReference type="EMBL" id="JBFXLU010000503">
    <property type="protein sequence ID" value="KAL2825248.1"/>
    <property type="molecule type" value="Genomic_DNA"/>
</dbReference>
<feature type="transmembrane region" description="Helical" evidence="1">
    <location>
        <begin position="233"/>
        <end position="252"/>
    </location>
</feature>
<proteinExistence type="predicted"/>
<feature type="transmembrane region" description="Helical" evidence="1">
    <location>
        <begin position="128"/>
        <end position="151"/>
    </location>
</feature>
<name>A0ABR4IBZ1_9EURO</name>
<evidence type="ECO:0000256" key="1">
    <source>
        <dbReference type="SAM" id="Phobius"/>
    </source>
</evidence>
<protein>
    <recommendedName>
        <fullName evidence="2">DUF7702 domain-containing protein</fullName>
    </recommendedName>
</protein>
<evidence type="ECO:0000313" key="3">
    <source>
        <dbReference type="EMBL" id="KAL2825248.1"/>
    </source>
</evidence>
<dbReference type="Pfam" id="PF24800">
    <property type="entry name" value="DUF7702"/>
    <property type="match status" value="1"/>
</dbReference>
<comment type="caution">
    <text evidence="3">The sequence shown here is derived from an EMBL/GenBank/DDBJ whole genome shotgun (WGS) entry which is preliminary data.</text>
</comment>
<feature type="transmembrane region" description="Helical" evidence="1">
    <location>
        <begin position="12"/>
        <end position="33"/>
    </location>
</feature>
<keyword evidence="1" id="KW-0472">Membrane</keyword>
<feature type="transmembrane region" description="Helical" evidence="1">
    <location>
        <begin position="88"/>
        <end position="107"/>
    </location>
</feature>
<organism evidence="3 4">
    <name type="scientific">Aspergillus pseudoustus</name>
    <dbReference type="NCBI Taxonomy" id="1810923"/>
    <lineage>
        <taxon>Eukaryota</taxon>
        <taxon>Fungi</taxon>
        <taxon>Dikarya</taxon>
        <taxon>Ascomycota</taxon>
        <taxon>Pezizomycotina</taxon>
        <taxon>Eurotiomycetes</taxon>
        <taxon>Eurotiomycetidae</taxon>
        <taxon>Eurotiales</taxon>
        <taxon>Aspergillaceae</taxon>
        <taxon>Aspergillus</taxon>
        <taxon>Aspergillus subgen. Nidulantes</taxon>
    </lineage>
</organism>
<gene>
    <name evidence="3" type="ORF">BJY01DRAFT_241583</name>
</gene>
<evidence type="ECO:0000259" key="2">
    <source>
        <dbReference type="Pfam" id="PF24800"/>
    </source>
</evidence>